<proteinExistence type="predicted"/>
<sequence length="53" mass="5817">MSGVTPIWNWLSSSNANSVLNLSLRLCGLQLGRSAQIFGYGQVINTCWMIVLC</sequence>
<evidence type="ECO:0000313" key="1">
    <source>
        <dbReference type="EMBL" id="JAD61938.1"/>
    </source>
</evidence>
<organism evidence="1">
    <name type="scientific">Arundo donax</name>
    <name type="common">Giant reed</name>
    <name type="synonym">Donax arundinaceus</name>
    <dbReference type="NCBI Taxonomy" id="35708"/>
    <lineage>
        <taxon>Eukaryota</taxon>
        <taxon>Viridiplantae</taxon>
        <taxon>Streptophyta</taxon>
        <taxon>Embryophyta</taxon>
        <taxon>Tracheophyta</taxon>
        <taxon>Spermatophyta</taxon>
        <taxon>Magnoliopsida</taxon>
        <taxon>Liliopsida</taxon>
        <taxon>Poales</taxon>
        <taxon>Poaceae</taxon>
        <taxon>PACMAD clade</taxon>
        <taxon>Arundinoideae</taxon>
        <taxon>Arundineae</taxon>
        <taxon>Arundo</taxon>
    </lineage>
</organism>
<reference evidence="1" key="2">
    <citation type="journal article" date="2015" name="Data Brief">
        <title>Shoot transcriptome of the giant reed, Arundo donax.</title>
        <authorList>
            <person name="Barrero R.A."/>
            <person name="Guerrero F.D."/>
            <person name="Moolhuijzen P."/>
            <person name="Goolsby J.A."/>
            <person name="Tidwell J."/>
            <person name="Bellgard S.E."/>
            <person name="Bellgard M.I."/>
        </authorList>
    </citation>
    <scope>NUCLEOTIDE SEQUENCE</scope>
    <source>
        <tissue evidence="1">Shoot tissue taken approximately 20 cm above the soil surface</tissue>
    </source>
</reference>
<accession>A0A0A9BIE7</accession>
<reference evidence="1" key="1">
    <citation type="submission" date="2014-09" db="EMBL/GenBank/DDBJ databases">
        <authorList>
            <person name="Magalhaes I.L.F."/>
            <person name="Oliveira U."/>
            <person name="Santos F.R."/>
            <person name="Vidigal T.H.D.A."/>
            <person name="Brescovit A.D."/>
            <person name="Santos A.J."/>
        </authorList>
    </citation>
    <scope>NUCLEOTIDE SEQUENCE</scope>
    <source>
        <tissue evidence="1">Shoot tissue taken approximately 20 cm above the soil surface</tissue>
    </source>
</reference>
<dbReference type="EMBL" id="GBRH01235957">
    <property type="protein sequence ID" value="JAD61938.1"/>
    <property type="molecule type" value="Transcribed_RNA"/>
</dbReference>
<dbReference type="AlphaFoldDB" id="A0A0A9BIE7"/>
<name>A0A0A9BIE7_ARUDO</name>
<protein>
    <submittedName>
        <fullName evidence="1">Uncharacterized protein</fullName>
    </submittedName>
</protein>